<dbReference type="Pfam" id="PF14897">
    <property type="entry name" value="EpsG"/>
    <property type="match status" value="1"/>
</dbReference>
<comment type="caution">
    <text evidence="2">The sequence shown here is derived from an EMBL/GenBank/DDBJ whole genome shotgun (WGS) entry which is preliminary data.</text>
</comment>
<feature type="transmembrane region" description="Helical" evidence="1">
    <location>
        <begin position="252"/>
        <end position="270"/>
    </location>
</feature>
<reference evidence="2" key="1">
    <citation type="submission" date="2020-12" db="EMBL/GenBank/DDBJ databases">
        <title>Enhanced detection system for hospital associated transmission using whole genome sequencing surveillance.</title>
        <authorList>
            <person name="Harrison L.H."/>
            <person name="Van Tyne D."/>
            <person name="Marsh J.W."/>
            <person name="Griffith M.P."/>
            <person name="Snyder D.J."/>
            <person name="Cooper V.S."/>
            <person name="Mustapha M."/>
        </authorList>
    </citation>
    <scope>NUCLEOTIDE SEQUENCE</scope>
    <source>
        <strain evidence="2">PSB00042</strain>
    </source>
</reference>
<feature type="transmembrane region" description="Helical" evidence="1">
    <location>
        <begin position="214"/>
        <end position="232"/>
    </location>
</feature>
<feature type="transmembrane region" description="Helical" evidence="1">
    <location>
        <begin position="304"/>
        <end position="324"/>
    </location>
</feature>
<gene>
    <name evidence="2" type="ORF">JEU22_32350</name>
</gene>
<dbReference type="AlphaFoldDB" id="A0A8I1JQH8"/>
<accession>A0A8I1JQH8</accession>
<dbReference type="Proteomes" id="UP000637061">
    <property type="component" value="Unassembled WGS sequence"/>
</dbReference>
<sequence>MATIQSRYLSIILSVPVFLLMWALYGWNTWNGDREGYELYYNTRVTLASWGKEVGYGYLNILAKQAGISFGQFQVALSLVTLLLVYRYVLKKAIAPVASMLAYFVCFFALDFVLMRNFLAFAICLQAMLYLYEGGWRGRLAYALLILLATSIHQSSLVYMVFVVVPLGRVLPLARLISFYCIFISAYVMVRYFVTLPDSIAAHFSYYATSLKSSLFNSAVHLLSVLSLMVVALGERKYLLRGIAADERDRELVFICNVNCLSLLFIPLYFESEIFIRLLRFVLFFNLLHCVNALFIWRRSYFIILCYLSFLMLYLVLFFLVPVAEYSVIPLFKNNALLGLG</sequence>
<evidence type="ECO:0000313" key="2">
    <source>
        <dbReference type="EMBL" id="MBI6888610.1"/>
    </source>
</evidence>
<evidence type="ECO:0000313" key="3">
    <source>
        <dbReference type="Proteomes" id="UP000637061"/>
    </source>
</evidence>
<keyword evidence="1" id="KW-0812">Transmembrane</keyword>
<feature type="transmembrane region" description="Helical" evidence="1">
    <location>
        <begin position="140"/>
        <end position="165"/>
    </location>
</feature>
<protein>
    <submittedName>
        <fullName evidence="2">EpsG family protein</fullName>
    </submittedName>
</protein>
<dbReference type="InterPro" id="IPR049458">
    <property type="entry name" value="EpsG-like"/>
</dbReference>
<proteinExistence type="predicted"/>
<feature type="transmembrane region" description="Helical" evidence="1">
    <location>
        <begin position="177"/>
        <end position="194"/>
    </location>
</feature>
<name>A0A8I1JQH8_PSEPU</name>
<feature type="transmembrane region" description="Helical" evidence="1">
    <location>
        <begin position="68"/>
        <end position="89"/>
    </location>
</feature>
<dbReference type="RefSeq" id="WP_198748393.1">
    <property type="nucleotide sequence ID" value="NZ_JAEHTE010000090.1"/>
</dbReference>
<dbReference type="EMBL" id="JAEHTE010000090">
    <property type="protein sequence ID" value="MBI6888610.1"/>
    <property type="molecule type" value="Genomic_DNA"/>
</dbReference>
<keyword evidence="1" id="KW-0472">Membrane</keyword>
<feature type="transmembrane region" description="Helical" evidence="1">
    <location>
        <begin position="101"/>
        <end position="128"/>
    </location>
</feature>
<evidence type="ECO:0000256" key="1">
    <source>
        <dbReference type="SAM" id="Phobius"/>
    </source>
</evidence>
<feature type="transmembrane region" description="Helical" evidence="1">
    <location>
        <begin position="7"/>
        <end position="27"/>
    </location>
</feature>
<organism evidence="2 3">
    <name type="scientific">Pseudomonas putida</name>
    <name type="common">Arthrobacter siderocapsulatus</name>
    <dbReference type="NCBI Taxonomy" id="303"/>
    <lineage>
        <taxon>Bacteria</taxon>
        <taxon>Pseudomonadati</taxon>
        <taxon>Pseudomonadota</taxon>
        <taxon>Gammaproteobacteria</taxon>
        <taxon>Pseudomonadales</taxon>
        <taxon>Pseudomonadaceae</taxon>
        <taxon>Pseudomonas</taxon>
    </lineage>
</organism>
<keyword evidence="1" id="KW-1133">Transmembrane helix</keyword>
<feature type="transmembrane region" description="Helical" evidence="1">
    <location>
        <begin position="276"/>
        <end position="297"/>
    </location>
</feature>